<dbReference type="Proteomes" id="UP001160390">
    <property type="component" value="Unassembled WGS sequence"/>
</dbReference>
<sequence length="339" mass="37951">MFLGWFMSPGLIHIAMEYCELGDLEKHLSTCPDGRLPESETQDITIQILSALNSMREERFCHGDLKLAVECSDHERNPILVGETGGFWPEQKTMRRQLSNIKGVLKILEEGSDMTQALRELDSMEAALWPEAGALYKWRLLRAEALMRLDATDGINQAVGITEAISEDNDQKAGYLSLHGHALILACHLDLGCDSLRKATQVDPECTRTRNWLESGQKLEKLFNKGKNCLREGSFEEAKALYTEALQVDLNNWCLNVVMLNNRALCEIKLGNYPAAIADCDLALNLYPKLQLANDHKALAVSKMSTMAAMYAPPAMSGKISQGVDLREQLRRSDQNIFH</sequence>
<dbReference type="AlphaFoldDB" id="A0AA35MDF3"/>
<evidence type="ECO:0000313" key="2">
    <source>
        <dbReference type="Proteomes" id="UP001160390"/>
    </source>
</evidence>
<protein>
    <submittedName>
        <fullName evidence="1">Uncharacterized protein</fullName>
    </submittedName>
</protein>
<dbReference type="InterPro" id="IPR011990">
    <property type="entry name" value="TPR-like_helical_dom_sf"/>
</dbReference>
<comment type="caution">
    <text evidence="1">The sequence shown here is derived from an EMBL/GenBank/DDBJ whole genome shotgun (WGS) entry which is preliminary data.</text>
</comment>
<dbReference type="SUPFAM" id="SSF48452">
    <property type="entry name" value="TPR-like"/>
    <property type="match status" value="1"/>
</dbReference>
<dbReference type="SMART" id="SM00028">
    <property type="entry name" value="TPR"/>
    <property type="match status" value="3"/>
</dbReference>
<accession>A0AA35MDF3</accession>
<dbReference type="PANTHER" id="PTHR44200:SF1">
    <property type="entry name" value="DNAJ HOMOLOG SUBFAMILY C MEMBER 7"/>
    <property type="match status" value="1"/>
</dbReference>
<dbReference type="GO" id="GO:0005524">
    <property type="term" value="F:ATP binding"/>
    <property type="evidence" value="ECO:0007669"/>
    <property type="project" value="InterPro"/>
</dbReference>
<dbReference type="Gene3D" id="1.25.40.10">
    <property type="entry name" value="Tetratricopeptide repeat domain"/>
    <property type="match status" value="1"/>
</dbReference>
<evidence type="ECO:0000313" key="1">
    <source>
        <dbReference type="EMBL" id="CAI6095080.1"/>
    </source>
</evidence>
<reference evidence="1" key="1">
    <citation type="submission" date="2023-01" db="EMBL/GenBank/DDBJ databases">
        <authorList>
            <person name="Piombo E."/>
        </authorList>
    </citation>
    <scope>NUCLEOTIDE SEQUENCE</scope>
</reference>
<keyword evidence="2" id="KW-1185">Reference proteome</keyword>
<gene>
    <name evidence="1" type="ORF">CCHLO57077_00007714</name>
</gene>
<organism evidence="1 2">
    <name type="scientific">Clonostachys chloroleuca</name>
    <dbReference type="NCBI Taxonomy" id="1926264"/>
    <lineage>
        <taxon>Eukaryota</taxon>
        <taxon>Fungi</taxon>
        <taxon>Dikarya</taxon>
        <taxon>Ascomycota</taxon>
        <taxon>Pezizomycotina</taxon>
        <taxon>Sordariomycetes</taxon>
        <taxon>Hypocreomycetidae</taxon>
        <taxon>Hypocreales</taxon>
        <taxon>Bionectriaceae</taxon>
        <taxon>Clonostachys</taxon>
    </lineage>
</organism>
<dbReference type="InterPro" id="IPR019734">
    <property type="entry name" value="TPR_rpt"/>
</dbReference>
<dbReference type="InterPro" id="IPR011009">
    <property type="entry name" value="Kinase-like_dom_sf"/>
</dbReference>
<dbReference type="SUPFAM" id="SSF56112">
    <property type="entry name" value="Protein kinase-like (PK-like)"/>
    <property type="match status" value="1"/>
</dbReference>
<dbReference type="EMBL" id="CABFNP030001261">
    <property type="protein sequence ID" value="CAI6095080.1"/>
    <property type="molecule type" value="Genomic_DNA"/>
</dbReference>
<dbReference type="Gene3D" id="1.10.510.10">
    <property type="entry name" value="Transferase(Phosphotransferase) domain 1"/>
    <property type="match status" value="1"/>
</dbReference>
<name>A0AA35MDF3_9HYPO</name>
<dbReference type="PANTHER" id="PTHR44200">
    <property type="entry name" value="DNAJ HOMOLOG SUBFAMILY C MEMBER 7"/>
    <property type="match status" value="1"/>
</dbReference>
<dbReference type="GO" id="GO:0004672">
    <property type="term" value="F:protein kinase activity"/>
    <property type="evidence" value="ECO:0007669"/>
    <property type="project" value="InterPro"/>
</dbReference>
<proteinExistence type="predicted"/>
<dbReference type="Pfam" id="PF13181">
    <property type="entry name" value="TPR_8"/>
    <property type="match status" value="1"/>
</dbReference>
<dbReference type="InterPro" id="IPR052758">
    <property type="entry name" value="SRC_co-chaperone"/>
</dbReference>